<dbReference type="OrthoDB" id="333408at2759"/>
<reference evidence="3" key="4">
    <citation type="journal article" date="2015" name="PLoS ONE">
        <title>Comprehensive Evaluation of Toxoplasma gondii VEG and Neospora caninum LIV Genomes with Tachyzoite Stage Transcriptome and Proteome Defines Novel Transcript Features.</title>
        <authorList>
            <person name="Ramaprasad A."/>
            <person name="Mourier T."/>
            <person name="Naeem R."/>
            <person name="Malas T.B."/>
            <person name="Moussa E."/>
            <person name="Panigrahi A."/>
            <person name="Vermont S.J."/>
            <person name="Otto T.D."/>
            <person name="Wastling J."/>
            <person name="Pain A."/>
        </authorList>
    </citation>
    <scope>NUCLEOTIDE SEQUENCE</scope>
    <source>
        <strain evidence="3">Liverpool</strain>
    </source>
</reference>
<feature type="compositionally biased region" description="Low complexity" evidence="1">
    <location>
        <begin position="1161"/>
        <end position="1179"/>
    </location>
</feature>
<feature type="region of interest" description="Disordered" evidence="1">
    <location>
        <begin position="183"/>
        <end position="244"/>
    </location>
</feature>
<organism evidence="2 4">
    <name type="scientific">Neospora caninum (strain Liverpool)</name>
    <dbReference type="NCBI Taxonomy" id="572307"/>
    <lineage>
        <taxon>Eukaryota</taxon>
        <taxon>Sar</taxon>
        <taxon>Alveolata</taxon>
        <taxon>Apicomplexa</taxon>
        <taxon>Conoidasida</taxon>
        <taxon>Coccidia</taxon>
        <taxon>Eucoccidiorida</taxon>
        <taxon>Eimeriorina</taxon>
        <taxon>Sarcocystidae</taxon>
        <taxon>Neospora</taxon>
    </lineage>
</organism>
<feature type="region of interest" description="Disordered" evidence="1">
    <location>
        <begin position="808"/>
        <end position="860"/>
    </location>
</feature>
<dbReference type="InParanoid" id="F0VED9"/>
<sequence>MSPSPQPSTNSSSDPLTDPSEAEIADGRSSVRRLSPSYDAVPSNICSCSFTCPSQSSSCSFSDTPSSCGVQRSDAGCGETWPGRSEDTDESEARKRLIFSRQERCGERGESSPRGVFAALGFRETVSGAGAANVSGDNRQILERPEKGDCRRNAKTAETPAAAALGEQRVSACLHEESMDAARRRAREDCGARERTTGRERGEQEERGGKGEGVLGDEDIHANESEDGKASRSPEQREALAKPVACGHSAEDGASLSPFTAFLLAAPSECLDRLFAFLDFSAFFSAFATNTIAFSVFSSPSLLPQTWRRFALARKLCLVAVPAPPSWLSNSIFSADSPSGGQKTLEAERKWAADGRPALGDAERRGMEPKIEKKLPLVTVPCCLSRGDFLRLGQANRRWRLGFFSREQRISVFTHEPLEKAQIVACPPLFSSSQVSFSASPPFPAQSLLPGALARQIGPSNRLTSLAIEGRKGARNGPSEEPCPLLTVCSSCIYTADFGRKKATGTGSSGGAGRSQVCAAGEVRLLAVPASMSLVSPFPLLSGSGVIRLLHPNASGARAASSALPSPQSDAKEAAHGPQDAWTAGAGSVGPGNEEKQRKKKVQARRPPHVAWVPCLEHPLLWQRPASSGRRREDGKRFGTASLCSSPGLRPSSSPFLGPSSSPIHGPSSPFLGPSSSPGCCPSSSPFVGPSSSPFLGPSSPFLGLSSSPIHGPSSSPFMGPSPLLESSSFSRKEGEEIRKRDAEGQSIPGRLLAAAERGPVSSEAVREGRRDQLNEQGESPATHGVASASSLSISAPNHFLCLTLQPIDLVPPSPSPPGPPVLPLPGEASDVGGFNKAETKEDSASPRGPPSTDAGSACLSASASSSSASACASLSPGEGGQGVGCSGETLRAQFGQKAEALAEGEKVVACVGEKKGERGAKGGNEKKEEKEAAKAEAVSKKVPSDKSSSANLSSTPAAPLFRLHSVALCSLRRQHHASGPQVLHPHAVACCALEDEEALTIASALVWKRNTSNRSTPLPAPSRKSSFSPSVPPSSSSCAPACSSSPATCGVGERETAADASASGAAAAISRPGNSVEEKREKFPINASVAFVLGSTSGLGSGPAPVSFVSVIAAGTSSGAIYATSPSPCLVSACTCLPRLASVEASSPSQTPPARSFQTSLPLSSPPSSSSQPSSSASRMLRRDQKATALFAAEEASRGCPLQFVGRIASPDFSQTASGPIDFLHLVSGTPWSSPVLPSLPAPSRGSPACSPASSPLLQPSSFPSVTAPSASPVAACPPAPSLAADAPDAPAWHLRNWSPAVASEASGDRFLEETPRQSPGDGAVPSGILAAALWLFAGTSKGGGVKIFRWTWACSRELEAEREAGPAESADALAPKSRTAEGNEVRGEACTRCSYTGKWECMYTMAGQYDLLTVDLQWGLFALSTPVDSKILFLSFKKLLSHTQLSFSSGLSGCGASPSTSGSPPHVSVLPSSFRSSFCSSASSSLPFGAVSSLSALWSSADAAFGTACAVPPGGFPARSLRGFSSSPLMCPSQGAIGKIFVASPPTCLVSLGGGRWAAAVGRALRLLQVHYEEEKSEADRTARGRPGDRSERRRDARAPRNHEGPSSAPEASTVYAAPATLRCSSLCVLSGHDSRIYRLAFDGVRRLVSVDLAEVLIVWDTLRQRKLVGLDLKVKNPPLTASHLASLSALLPRDLRFPASPPRGPALTGADCAALSLAAQAKKGSGLLLGRDCRADSSLAAPFLSGTLAVVAAACAASEGRVMGPARAGGAKPRRLTSQALGFSVATAKKKGRARDAFCAGDEVDQFLVAQSASRLLAKENVTQRCRKVKRKAELWTGGGGLSACRDDPARHLGSRPRGDVCGSRGAETDSDFDDEEDFLVDDELRERENALAEAVQLQMEYDLRNLDRRRDAPDGEGTFDFASLASSAGAWTKNGSPAQHGPRGTNSGGFLPGSPQTAIRSLSASQLAPQRRRDCPLAASRRHPSTQSSWSEASSPPSPFQMPLHAPASPELKENAKPFSPPPVSSESYLAHFPPLLALPPLVAADSRATSREKEHRRLEKEKKGVPESPETTDARNGEGASVNDGSRSSDREPPAAVSPLSLLLNSPLQGKEPRSVAACHTDTRESQLENDKENRLSSPASGSAAVGKREETPRPQEKRKKTFAEAAAVAKADNALSRRVSPSVSAGQAALNSARAAASELFCEMLDRDSAEVLKTAATALGMSVDELYVHQMMELQRHEERSKRRGGSEPRAEQRDRSGEGGPPEKGLAETATGDAGNAGKRRHNRESDDATQQTDEGRKPQTTVEGTQQTEVPSETEHRETPTSTSKPHSSSSSSSSLACGPGEDQSPPAVAECLLSTLNGLSGVPRLIGLLGRKGLVWRQGPNSQARHIAAVCVGERQLALLYRELKMWQIWHFDNFHTDEHAPGFVEPGDL</sequence>
<feature type="region of interest" description="Disordered" evidence="1">
    <location>
        <begin position="626"/>
        <end position="690"/>
    </location>
</feature>
<feature type="compositionally biased region" description="Low complexity" evidence="1">
    <location>
        <begin position="1239"/>
        <end position="1276"/>
    </location>
</feature>
<dbReference type="OMA" id="HASGPQV"/>
<dbReference type="EMBL" id="LN714480">
    <property type="protein sequence ID" value="CEL66045.1"/>
    <property type="molecule type" value="Genomic_DNA"/>
</dbReference>
<dbReference type="GeneID" id="13444949"/>
<feature type="compositionally biased region" description="Basic and acidic residues" evidence="1">
    <location>
        <begin position="183"/>
        <end position="210"/>
    </location>
</feature>
<gene>
    <name evidence="3" type="ORF">BN1204_018730</name>
    <name evidence="2" type="ORF">NCLIV_018730</name>
</gene>
<feature type="compositionally biased region" description="Basic and acidic residues" evidence="1">
    <location>
        <begin position="917"/>
        <end position="945"/>
    </location>
</feature>
<feature type="region of interest" description="Disordered" evidence="1">
    <location>
        <begin position="1"/>
        <end position="36"/>
    </location>
</feature>
<feature type="region of interest" description="Disordered" evidence="1">
    <location>
        <begin position="1239"/>
        <end position="1277"/>
    </location>
</feature>
<feature type="region of interest" description="Disordered" evidence="1">
    <location>
        <begin position="143"/>
        <end position="163"/>
    </location>
</feature>
<evidence type="ECO:0000256" key="1">
    <source>
        <dbReference type="SAM" id="MobiDB-lite"/>
    </source>
</evidence>
<feature type="region of interest" description="Disordered" evidence="1">
    <location>
        <begin position="1013"/>
        <end position="1039"/>
    </location>
</feature>
<dbReference type="VEuPathDB" id="ToxoDB:NCLIV_018730"/>
<feature type="region of interest" description="Disordered" evidence="1">
    <location>
        <begin position="55"/>
        <end position="93"/>
    </location>
</feature>
<evidence type="ECO:0000313" key="2">
    <source>
        <dbReference type="EMBL" id="CBZ52083.1"/>
    </source>
</evidence>
<feature type="compositionally biased region" description="Basic and acidic residues" evidence="1">
    <location>
        <begin position="2053"/>
        <end position="2070"/>
    </location>
</feature>
<feature type="compositionally biased region" description="Low complexity" evidence="1">
    <location>
        <begin position="2329"/>
        <end position="2344"/>
    </location>
</feature>
<feature type="compositionally biased region" description="Basic residues" evidence="1">
    <location>
        <begin position="598"/>
        <end position="607"/>
    </location>
</feature>
<feature type="compositionally biased region" description="Low complexity" evidence="1">
    <location>
        <begin position="55"/>
        <end position="68"/>
    </location>
</feature>
<protein>
    <submittedName>
        <fullName evidence="3">RNA polymerase Rpb1 C-terminal repeat-containing protein</fullName>
    </submittedName>
</protein>
<feature type="compositionally biased region" description="Basic and acidic residues" evidence="1">
    <location>
        <begin position="2152"/>
        <end position="2161"/>
    </location>
</feature>
<feature type="region of interest" description="Disordered" evidence="1">
    <location>
        <begin position="558"/>
        <end position="607"/>
    </location>
</feature>
<reference evidence="2" key="1">
    <citation type="submission" date="2011-02" db="EMBL/GenBank/DDBJ databases">
        <authorList>
            <person name="Aslett M."/>
        </authorList>
    </citation>
    <scope>NUCLEOTIDE SEQUENCE</scope>
    <source>
        <strain evidence="2">Liverpool</strain>
    </source>
</reference>
<accession>F0VED9</accession>
<reference evidence="2" key="2">
    <citation type="submission" date="2011-03" db="EMBL/GenBank/DDBJ databases">
        <title>Comparative genomics and transcriptomics of Neospora caninum and Toxoplasma gondii.</title>
        <authorList>
            <person name="Reid A.J."/>
            <person name="Sohal A."/>
            <person name="Harris D."/>
            <person name="Quail M."/>
            <person name="Sanders M."/>
            <person name="Berriman M."/>
            <person name="Wastling J.M."/>
            <person name="Pain A."/>
        </authorList>
    </citation>
    <scope>NUCLEOTIDE SEQUENCE</scope>
    <source>
        <strain evidence="2">Liverpool</strain>
    </source>
</reference>
<feature type="region of interest" description="Disordered" evidence="1">
    <location>
        <begin position="917"/>
        <end position="956"/>
    </location>
</feature>
<dbReference type="EMBL" id="FR823387">
    <property type="protein sequence ID" value="CBZ52083.1"/>
    <property type="molecule type" value="Genomic_DNA"/>
</dbReference>
<name>F0VED9_NEOCL</name>
<dbReference type="eggNOG" id="ENOG502RXTD">
    <property type="taxonomic scope" value="Eukaryota"/>
</dbReference>
<proteinExistence type="predicted"/>
<feature type="region of interest" description="Disordered" evidence="1">
    <location>
        <begin position="1849"/>
        <end position="1878"/>
    </location>
</feature>
<feature type="compositionally biased region" description="Basic and acidic residues" evidence="1">
    <location>
        <begin position="765"/>
        <end position="774"/>
    </location>
</feature>
<feature type="compositionally biased region" description="Low complexity" evidence="1">
    <location>
        <begin position="2308"/>
        <end position="2319"/>
    </location>
</feature>
<feature type="region of interest" description="Disordered" evidence="1">
    <location>
        <begin position="2051"/>
        <end position="2165"/>
    </location>
</feature>
<feature type="compositionally biased region" description="Basic and acidic residues" evidence="1">
    <location>
        <begin position="2126"/>
        <end position="2140"/>
    </location>
</feature>
<feature type="region of interest" description="Disordered" evidence="1">
    <location>
        <begin position="1146"/>
        <end position="1184"/>
    </location>
</feature>
<feature type="compositionally biased region" description="Polar residues" evidence="1">
    <location>
        <begin position="1958"/>
        <end position="1972"/>
    </location>
</feature>
<feature type="region of interest" description="Disordered" evidence="1">
    <location>
        <begin position="1934"/>
        <end position="2030"/>
    </location>
</feature>
<dbReference type="Proteomes" id="UP000007494">
    <property type="component" value="Chromosome VI"/>
</dbReference>
<feature type="compositionally biased region" description="Basic and acidic residues" evidence="1">
    <location>
        <begin position="1578"/>
        <end position="1606"/>
    </location>
</feature>
<feature type="compositionally biased region" description="Low complexity" evidence="1">
    <location>
        <begin position="2099"/>
        <end position="2113"/>
    </location>
</feature>
<feature type="compositionally biased region" description="Basic and acidic residues" evidence="1">
    <location>
        <begin position="731"/>
        <end position="744"/>
    </location>
</feature>
<reference evidence="4" key="3">
    <citation type="journal article" date="2012" name="PLoS Pathog.">
        <title>Comparative genomics of the apicomplexan parasites Toxoplasma gondii and Neospora caninum: Coccidia differing in host range and transmission strategy.</title>
        <authorList>
            <person name="Reid A.J."/>
            <person name="Vermont S.J."/>
            <person name="Cotton J.A."/>
            <person name="Harris D."/>
            <person name="Hill-Cawthorne G.A."/>
            <person name="Konen-Waisman S."/>
            <person name="Latham S.M."/>
            <person name="Mourier T."/>
            <person name="Norton R."/>
            <person name="Quail M.A."/>
            <person name="Sanders M."/>
            <person name="Shanmugam D."/>
            <person name="Sohal A."/>
            <person name="Wasmuth J.D."/>
            <person name="Brunk B."/>
            <person name="Grigg M.E."/>
            <person name="Howard J.C."/>
            <person name="Parkinson J."/>
            <person name="Roos D.S."/>
            <person name="Trees A.J."/>
            <person name="Berriman M."/>
            <person name="Pain A."/>
            <person name="Wastling J.M."/>
        </authorList>
    </citation>
    <scope>NUCLEOTIDE SEQUENCE [LARGE SCALE GENOMIC DNA]</scope>
    <source>
        <strain evidence="4">Liverpool</strain>
    </source>
</reference>
<feature type="compositionally biased region" description="Polar residues" evidence="1">
    <location>
        <begin position="1146"/>
        <end position="1160"/>
    </location>
</feature>
<feature type="compositionally biased region" description="Pro residues" evidence="1">
    <location>
        <begin position="810"/>
        <end position="824"/>
    </location>
</feature>
<feature type="compositionally biased region" description="Low complexity" evidence="1">
    <location>
        <begin position="713"/>
        <end position="723"/>
    </location>
</feature>
<dbReference type="RefSeq" id="XP_003882115.1">
    <property type="nucleotide sequence ID" value="XM_003882066.1"/>
</dbReference>
<feature type="compositionally biased region" description="Basic and acidic residues" evidence="1">
    <location>
        <begin position="143"/>
        <end position="152"/>
    </location>
</feature>
<feature type="region of interest" description="Disordered" evidence="1">
    <location>
        <begin position="1578"/>
        <end position="1615"/>
    </location>
</feature>
<keyword evidence="4" id="KW-1185">Reference proteome</keyword>
<feature type="compositionally biased region" description="Low complexity" evidence="1">
    <location>
        <begin position="642"/>
        <end position="690"/>
    </location>
</feature>
<feature type="compositionally biased region" description="Basic and acidic residues" evidence="1">
    <location>
        <begin position="2241"/>
        <end position="2265"/>
    </location>
</feature>
<feature type="compositionally biased region" description="Low complexity" evidence="1">
    <location>
        <begin position="1022"/>
        <end position="1039"/>
    </location>
</feature>
<feature type="compositionally biased region" description="Basic and acidic residues" evidence="1">
    <location>
        <begin position="218"/>
        <end position="240"/>
    </location>
</feature>
<feature type="region of interest" description="Disordered" evidence="1">
    <location>
        <begin position="2241"/>
        <end position="2355"/>
    </location>
</feature>
<feature type="compositionally biased region" description="Low complexity" evidence="1">
    <location>
        <begin position="1989"/>
        <end position="1999"/>
    </location>
</feature>
<feature type="region of interest" description="Disordered" evidence="1">
    <location>
        <begin position="713"/>
        <end position="790"/>
    </location>
</feature>
<evidence type="ECO:0000313" key="4">
    <source>
        <dbReference type="Proteomes" id="UP000007494"/>
    </source>
</evidence>
<evidence type="ECO:0000313" key="3">
    <source>
        <dbReference type="EMBL" id="CEL66045.1"/>
    </source>
</evidence>